<dbReference type="AlphaFoldDB" id="A0A2P6SPG2"/>
<dbReference type="InterPro" id="IPR002653">
    <property type="entry name" value="Znf_A20"/>
</dbReference>
<dbReference type="SMART" id="SM00259">
    <property type="entry name" value="ZnF_A20"/>
    <property type="match status" value="1"/>
</dbReference>
<evidence type="ECO:0000256" key="5">
    <source>
        <dbReference type="PROSITE-ProRule" id="PRU00449"/>
    </source>
</evidence>
<dbReference type="InterPro" id="IPR035896">
    <property type="entry name" value="AN1-like_Znf"/>
</dbReference>
<evidence type="ECO:0000313" key="9">
    <source>
        <dbReference type="Proteomes" id="UP000238479"/>
    </source>
</evidence>
<dbReference type="STRING" id="74649.A0A2P6SPG2"/>
<comment type="function">
    <text evidence="1">May be involved in environmental stress response.</text>
</comment>
<evidence type="ECO:0000256" key="2">
    <source>
        <dbReference type="ARBA" id="ARBA00022723"/>
    </source>
</evidence>
<protein>
    <submittedName>
        <fullName evidence="8">Putative transcription regulator A20-like family</fullName>
    </submittedName>
</protein>
<keyword evidence="2" id="KW-0479">Metal-binding</keyword>
<sequence>MELPRSMDCPPPLCARGCGFFGTLANKNMCSKCYTDYLKEQLLAKPTAEPAVVVPSVEKNLDVAVSASESSSTTTTSDQPCGVTTKNWCQSYSCKKKLGPVQVALKCRCGGVFCPEHRLAEKHSCSVDYKRPGGELLAKQNPVCKGDKLKQRV</sequence>
<evidence type="ECO:0000256" key="4">
    <source>
        <dbReference type="ARBA" id="ARBA00022833"/>
    </source>
</evidence>
<organism evidence="8 9">
    <name type="scientific">Rosa chinensis</name>
    <name type="common">China rose</name>
    <dbReference type="NCBI Taxonomy" id="74649"/>
    <lineage>
        <taxon>Eukaryota</taxon>
        <taxon>Viridiplantae</taxon>
        <taxon>Streptophyta</taxon>
        <taxon>Embryophyta</taxon>
        <taxon>Tracheophyta</taxon>
        <taxon>Spermatophyta</taxon>
        <taxon>Magnoliopsida</taxon>
        <taxon>eudicotyledons</taxon>
        <taxon>Gunneridae</taxon>
        <taxon>Pentapetalae</taxon>
        <taxon>rosids</taxon>
        <taxon>fabids</taxon>
        <taxon>Rosales</taxon>
        <taxon>Rosaceae</taxon>
        <taxon>Rosoideae</taxon>
        <taxon>Rosoideae incertae sedis</taxon>
        <taxon>Rosa</taxon>
    </lineage>
</organism>
<dbReference type="InterPro" id="IPR000058">
    <property type="entry name" value="Znf_AN1"/>
</dbReference>
<evidence type="ECO:0000256" key="3">
    <source>
        <dbReference type="ARBA" id="ARBA00022771"/>
    </source>
</evidence>
<dbReference type="InterPro" id="IPR050652">
    <property type="entry name" value="AN1_A20_ZnFinger"/>
</dbReference>
<evidence type="ECO:0000256" key="1">
    <source>
        <dbReference type="ARBA" id="ARBA00003732"/>
    </source>
</evidence>
<dbReference type="GO" id="GO:0003677">
    <property type="term" value="F:DNA binding"/>
    <property type="evidence" value="ECO:0007669"/>
    <property type="project" value="InterPro"/>
</dbReference>
<evidence type="ECO:0000259" key="7">
    <source>
        <dbReference type="PROSITE" id="PS51039"/>
    </source>
</evidence>
<evidence type="ECO:0000259" key="6">
    <source>
        <dbReference type="PROSITE" id="PS51036"/>
    </source>
</evidence>
<feature type="domain" description="A20-type" evidence="6">
    <location>
        <begin position="8"/>
        <end position="42"/>
    </location>
</feature>
<comment type="caution">
    <text evidence="8">The sequence shown here is derived from an EMBL/GenBank/DDBJ whole genome shotgun (WGS) entry which is preliminary data.</text>
</comment>
<dbReference type="GO" id="GO:0008270">
    <property type="term" value="F:zinc ion binding"/>
    <property type="evidence" value="ECO:0007669"/>
    <property type="project" value="UniProtKB-KW"/>
</dbReference>
<dbReference type="OMA" id="KCYTDYL"/>
<gene>
    <name evidence="8" type="ORF">RchiOBHm_Chr1g0382661</name>
</gene>
<dbReference type="OrthoDB" id="428577at2759"/>
<feature type="domain" description="AN1-type" evidence="7">
    <location>
        <begin position="83"/>
        <end position="133"/>
    </location>
</feature>
<dbReference type="PROSITE" id="PS51036">
    <property type="entry name" value="ZF_A20"/>
    <property type="match status" value="1"/>
</dbReference>
<proteinExistence type="predicted"/>
<keyword evidence="4" id="KW-0862">Zinc</keyword>
<dbReference type="SUPFAM" id="SSF57716">
    <property type="entry name" value="Glucocorticoid receptor-like (DNA-binding domain)"/>
    <property type="match status" value="1"/>
</dbReference>
<name>A0A2P6SPG2_ROSCH</name>
<keyword evidence="3 5" id="KW-0863">Zinc-finger</keyword>
<accession>A0A2P6SPG2</accession>
<evidence type="ECO:0000313" key="8">
    <source>
        <dbReference type="EMBL" id="PRQ60562.1"/>
    </source>
</evidence>
<dbReference type="Pfam" id="PF01754">
    <property type="entry name" value="zf-A20"/>
    <property type="match status" value="1"/>
</dbReference>
<dbReference type="Pfam" id="PF01428">
    <property type="entry name" value="zf-AN1"/>
    <property type="match status" value="1"/>
</dbReference>
<dbReference type="PANTHER" id="PTHR10634">
    <property type="entry name" value="AN1-TYPE ZINC FINGER PROTEIN"/>
    <property type="match status" value="1"/>
</dbReference>
<dbReference type="EMBL" id="PDCK01000039">
    <property type="protein sequence ID" value="PRQ60562.1"/>
    <property type="molecule type" value="Genomic_DNA"/>
</dbReference>
<dbReference type="Proteomes" id="UP000238479">
    <property type="component" value="Chromosome 1"/>
</dbReference>
<reference evidence="8 9" key="1">
    <citation type="journal article" date="2018" name="Nat. Genet.">
        <title>The Rosa genome provides new insights in the design of modern roses.</title>
        <authorList>
            <person name="Bendahmane M."/>
        </authorList>
    </citation>
    <scope>NUCLEOTIDE SEQUENCE [LARGE SCALE GENOMIC DNA]</scope>
    <source>
        <strain evidence="9">cv. Old Blush</strain>
    </source>
</reference>
<dbReference type="PANTHER" id="PTHR10634:SF124">
    <property type="entry name" value="ZINC FINGER A20 AND AN1 DOMAIN-CONTAINING STRESS-ASSOCIATED PROTEIN 8-RELATED"/>
    <property type="match status" value="1"/>
</dbReference>
<keyword evidence="9" id="KW-1185">Reference proteome</keyword>
<dbReference type="Gene3D" id="4.10.1110.10">
    <property type="entry name" value="AN1-like Zinc finger"/>
    <property type="match status" value="1"/>
</dbReference>
<dbReference type="SMART" id="SM00154">
    <property type="entry name" value="ZnF_AN1"/>
    <property type="match status" value="1"/>
</dbReference>
<dbReference type="Gramene" id="PRQ60562">
    <property type="protein sequence ID" value="PRQ60562"/>
    <property type="gene ID" value="RchiOBHm_Chr1g0382661"/>
</dbReference>
<dbReference type="PROSITE" id="PS51039">
    <property type="entry name" value="ZF_AN1"/>
    <property type="match status" value="1"/>
</dbReference>
<dbReference type="SUPFAM" id="SSF118310">
    <property type="entry name" value="AN1-like Zinc finger"/>
    <property type="match status" value="1"/>
</dbReference>